<dbReference type="GO" id="GO:0106388">
    <property type="term" value="F:rRNA small subunit aminocarboxypropyltransferase activity"/>
    <property type="evidence" value="ECO:0007669"/>
    <property type="project" value="UniProtKB-EC"/>
</dbReference>
<evidence type="ECO:0000256" key="3">
    <source>
        <dbReference type="ARBA" id="ARBA00022552"/>
    </source>
</evidence>
<dbReference type="PANTHER" id="PTHR20426">
    <property type="entry name" value="RIBOSOME BIOGENESIS PROTEIN TSR3 HOMOLOG"/>
    <property type="match status" value="1"/>
</dbReference>
<dbReference type="Proteomes" id="UP001178461">
    <property type="component" value="Chromosome 14"/>
</dbReference>
<keyword evidence="3 6" id="KW-0698">rRNA processing</keyword>
<gene>
    <name evidence="10" type="ORF">PODLI_1B003214</name>
</gene>
<evidence type="ECO:0000256" key="7">
    <source>
        <dbReference type="SAM" id="MobiDB-lite"/>
    </source>
</evidence>
<evidence type="ECO:0000256" key="1">
    <source>
        <dbReference type="ARBA" id="ARBA00022490"/>
    </source>
</evidence>
<feature type="compositionally biased region" description="Low complexity" evidence="7">
    <location>
        <begin position="58"/>
        <end position="71"/>
    </location>
</feature>
<comment type="subcellular location">
    <subcellularLocation>
        <location evidence="6">Cytoplasm</location>
    </subcellularLocation>
</comment>
<feature type="compositionally biased region" description="Basic residues" evidence="7">
    <location>
        <begin position="1"/>
        <end position="15"/>
    </location>
</feature>
<feature type="region of interest" description="Disordered" evidence="7">
    <location>
        <begin position="265"/>
        <end position="337"/>
    </location>
</feature>
<reference evidence="10" key="1">
    <citation type="submission" date="2022-12" db="EMBL/GenBank/DDBJ databases">
        <authorList>
            <person name="Alioto T."/>
            <person name="Alioto T."/>
            <person name="Gomez Garrido J."/>
        </authorList>
    </citation>
    <scope>NUCLEOTIDE SEQUENCE</scope>
</reference>
<comment type="function">
    <text evidence="6">Aminocarboxypropyltransferase that catalyzes the aminocarboxypropyl transfer on pseudouridine at position 1248 (Psi1248) in 18S rRNA. It constitutes the last step in biosynthesis of the hypermodified N1-methyl-N3-(3-amino-3-carboxypropyl) pseudouridine (m1acp3-Psi) conserved in eukaryotic 18S rRNA.</text>
</comment>
<evidence type="ECO:0000313" key="10">
    <source>
        <dbReference type="EMBL" id="CAI5792495.1"/>
    </source>
</evidence>
<dbReference type="InterPro" id="IPR007209">
    <property type="entry name" value="RNaseL-inhib-like_metal-bd_dom"/>
</dbReference>
<organism evidence="10 11">
    <name type="scientific">Podarcis lilfordi</name>
    <name type="common">Lilford's wall lizard</name>
    <dbReference type="NCBI Taxonomy" id="74358"/>
    <lineage>
        <taxon>Eukaryota</taxon>
        <taxon>Metazoa</taxon>
        <taxon>Chordata</taxon>
        <taxon>Craniata</taxon>
        <taxon>Vertebrata</taxon>
        <taxon>Euteleostomi</taxon>
        <taxon>Lepidosauria</taxon>
        <taxon>Squamata</taxon>
        <taxon>Bifurcata</taxon>
        <taxon>Unidentata</taxon>
        <taxon>Episquamata</taxon>
        <taxon>Laterata</taxon>
        <taxon>Lacertibaenia</taxon>
        <taxon>Lacertidae</taxon>
        <taxon>Podarcis</taxon>
    </lineage>
</organism>
<dbReference type="EC" id="2.5.1.157" evidence="6"/>
<dbReference type="InterPro" id="IPR022968">
    <property type="entry name" value="Tsr3-like"/>
</dbReference>
<evidence type="ECO:0000256" key="2">
    <source>
        <dbReference type="ARBA" id="ARBA00022517"/>
    </source>
</evidence>
<dbReference type="HAMAP" id="MF_01116">
    <property type="entry name" value="TSR3"/>
    <property type="match status" value="1"/>
</dbReference>
<evidence type="ECO:0000259" key="8">
    <source>
        <dbReference type="Pfam" id="PF04034"/>
    </source>
</evidence>
<dbReference type="PANTHER" id="PTHR20426:SF0">
    <property type="entry name" value="18S RRNA AMINOCARBOXYPROPYLTRANSFERASE"/>
    <property type="match status" value="1"/>
</dbReference>
<comment type="catalytic activity">
    <reaction evidence="6">
        <text>N(1)-methylpseudouridine(1248) in human 18S rRNA + S-adenosyl-L-methionine = N(1)-methyl-N(3)-[(3S)-3-amino-3-carboxypropyl]pseudouridine(1248) in human 18S rRNA + S-methyl-5'-thioadenosine + H(+)</text>
        <dbReference type="Rhea" id="RHEA:63292"/>
        <dbReference type="Rhea" id="RHEA-COMP:11639"/>
        <dbReference type="Rhea" id="RHEA-COMP:16308"/>
        <dbReference type="ChEBI" id="CHEBI:15378"/>
        <dbReference type="ChEBI" id="CHEBI:17509"/>
        <dbReference type="ChEBI" id="CHEBI:59789"/>
        <dbReference type="ChEBI" id="CHEBI:74890"/>
        <dbReference type="ChEBI" id="CHEBI:146234"/>
    </reaction>
</comment>
<dbReference type="InterPro" id="IPR007177">
    <property type="entry name" value="Tsr3_C"/>
</dbReference>
<feature type="domain" description="RNase L inhibitor RLI-like possible metal-binding" evidence="9">
    <location>
        <begin position="86"/>
        <end position="119"/>
    </location>
</feature>
<protein>
    <recommendedName>
        <fullName evidence="6">18S rRNA aminocarboxypropyltransferase</fullName>
        <ecNumber evidence="6">2.5.1.157</ecNumber>
    </recommendedName>
</protein>
<feature type="binding site" evidence="6">
    <location>
        <position position="149"/>
    </location>
    <ligand>
        <name>S-adenosyl-L-methionine</name>
        <dbReference type="ChEBI" id="CHEBI:59789"/>
    </ligand>
</feature>
<keyword evidence="4 6" id="KW-0808">Transferase</keyword>
<evidence type="ECO:0000259" key="9">
    <source>
        <dbReference type="Pfam" id="PF04068"/>
    </source>
</evidence>
<name>A0AA35L9X9_9SAUR</name>
<comment type="caution">
    <text evidence="6">Lacks conserved residue(s) required for the propagation of feature annotation.</text>
</comment>
<comment type="catalytic activity">
    <reaction evidence="6">
        <text>an N(1)-methylpseudouridine in rRNA + S-adenosyl-L-methionine = N(1)-methyl-N(3)-[(3S)-3-amino-3-carboxypropyl]pseudouridine in rRNA + S-methyl-5'-thioadenosine + H(+)</text>
        <dbReference type="Rhea" id="RHEA:63296"/>
        <dbReference type="Rhea" id="RHEA-COMP:11634"/>
        <dbReference type="Rhea" id="RHEA-COMP:16310"/>
        <dbReference type="ChEBI" id="CHEBI:15378"/>
        <dbReference type="ChEBI" id="CHEBI:17509"/>
        <dbReference type="ChEBI" id="CHEBI:59789"/>
        <dbReference type="ChEBI" id="CHEBI:74890"/>
        <dbReference type="ChEBI" id="CHEBI:146234"/>
        <dbReference type="EC" id="2.5.1.157"/>
    </reaction>
</comment>
<comment type="similarity">
    <text evidence="6">Belongs to the TDD superfamily. TSR3 family.</text>
</comment>
<dbReference type="GO" id="GO:0030490">
    <property type="term" value="P:maturation of SSU-rRNA"/>
    <property type="evidence" value="ECO:0007669"/>
    <property type="project" value="TreeGrafter"/>
</dbReference>
<feature type="compositionally biased region" description="Acidic residues" evidence="7">
    <location>
        <begin position="288"/>
        <end position="303"/>
    </location>
</feature>
<feature type="compositionally biased region" description="Basic residues" evidence="7">
    <location>
        <begin position="325"/>
        <end position="337"/>
    </location>
</feature>
<feature type="region of interest" description="Disordered" evidence="7">
    <location>
        <begin position="1"/>
        <end position="80"/>
    </location>
</feature>
<dbReference type="GO" id="GO:0000455">
    <property type="term" value="P:enzyme-directed rRNA pseudouridine synthesis"/>
    <property type="evidence" value="ECO:0007669"/>
    <property type="project" value="UniProtKB-UniRule"/>
</dbReference>
<feature type="domain" description="16S/18S rRNA aminocarboxypropyltransferase Tsr3 C-terminal" evidence="8">
    <location>
        <begin position="123"/>
        <end position="249"/>
    </location>
</feature>
<sequence length="337" mass="36668">MGRKRQQQQQRRQRQPRPGPPLEAFAEAENEEGPGGDSGPILGGDPLRGHSSSSPVKGAAAGSSEPEPGSGSVRGCGEVRASPSPPLAMWDLGHCDPRRCTGRRLARKGLVRTLRLGQRFGGVILSPAATRFVSPADRQIVAQNGIAVIDCSWAKLDETPFAKMKGSHLRLLPFLVAANPVNYGRPCKLSCVEAFAATFYIVGFSDLATILLQKFKWGKVFLDLNKDLLEKYAACNCEEEVLKVEQEFLAHAQEKEKEEIDPFDIDSGKEFFNPNRPARASGITAGDESSDEETSDEDEDEDDAGKSSSSEDLNATCAAHSKPAVWKKTKNKPRFQS</sequence>
<feature type="binding site" evidence="6">
    <location>
        <position position="101"/>
    </location>
    <ligand>
        <name>S-adenosyl-L-methionine</name>
        <dbReference type="ChEBI" id="CHEBI:59789"/>
    </ligand>
</feature>
<feature type="binding site" evidence="6">
    <location>
        <position position="172"/>
    </location>
    <ligand>
        <name>S-adenosyl-L-methionine</name>
        <dbReference type="ChEBI" id="CHEBI:59789"/>
    </ligand>
</feature>
<dbReference type="Pfam" id="PF04034">
    <property type="entry name" value="Ribo_biogen_C"/>
    <property type="match status" value="1"/>
</dbReference>
<evidence type="ECO:0000313" key="11">
    <source>
        <dbReference type="Proteomes" id="UP001178461"/>
    </source>
</evidence>
<dbReference type="AlphaFoldDB" id="A0AA35L9X9"/>
<evidence type="ECO:0000256" key="5">
    <source>
        <dbReference type="ARBA" id="ARBA00022691"/>
    </source>
</evidence>
<dbReference type="NCBIfam" id="NF002621">
    <property type="entry name" value="PRK02287.1"/>
    <property type="match status" value="1"/>
</dbReference>
<proteinExistence type="inferred from homology"/>
<keyword evidence="1 6" id="KW-0963">Cytoplasm</keyword>
<evidence type="ECO:0000256" key="6">
    <source>
        <dbReference type="HAMAP-Rule" id="MF_03146"/>
    </source>
</evidence>
<dbReference type="EMBL" id="OX395139">
    <property type="protein sequence ID" value="CAI5792495.1"/>
    <property type="molecule type" value="Genomic_DNA"/>
</dbReference>
<keyword evidence="5 6" id="KW-0949">S-adenosyl-L-methionine</keyword>
<dbReference type="Pfam" id="PF04068">
    <property type="entry name" value="Fer4_RLI"/>
    <property type="match status" value="1"/>
</dbReference>
<accession>A0AA35L9X9</accession>
<dbReference type="GO" id="GO:0005737">
    <property type="term" value="C:cytoplasm"/>
    <property type="evidence" value="ECO:0007669"/>
    <property type="project" value="UniProtKB-SubCell"/>
</dbReference>
<dbReference type="GO" id="GO:1904047">
    <property type="term" value="F:S-adenosyl-L-methionine binding"/>
    <property type="evidence" value="ECO:0007669"/>
    <property type="project" value="UniProtKB-UniRule"/>
</dbReference>
<keyword evidence="11" id="KW-1185">Reference proteome</keyword>
<keyword evidence="2 6" id="KW-0690">Ribosome biogenesis</keyword>
<evidence type="ECO:0000256" key="4">
    <source>
        <dbReference type="ARBA" id="ARBA00022679"/>
    </source>
</evidence>